<gene>
    <name evidence="1" type="ORF">DARMORV10_C09P50870.1</name>
</gene>
<name>A0A816J4C1_BRANA</name>
<sequence>MGSTEQKIYPRKSRAYSNRSYFRSNPVSLEKAKTVKTWTPHLPQSSQSFNAGSVTVPRLKTLILRPPSVSVHFNRYVLRHQLGCSHSGRVYSSAAVNDAISDLVEPVSHSSLLLVGLSSQL</sequence>
<dbReference type="EMBL" id="HG994373">
    <property type="protein sequence ID" value="CAF1768968.1"/>
    <property type="molecule type" value="Genomic_DNA"/>
</dbReference>
<reference evidence="1" key="1">
    <citation type="submission" date="2021-01" db="EMBL/GenBank/DDBJ databases">
        <authorList>
            <consortium name="Genoscope - CEA"/>
            <person name="William W."/>
        </authorList>
    </citation>
    <scope>NUCLEOTIDE SEQUENCE</scope>
</reference>
<protein>
    <submittedName>
        <fullName evidence="1">(rape) hypothetical protein</fullName>
    </submittedName>
</protein>
<proteinExistence type="predicted"/>
<dbReference type="AlphaFoldDB" id="A0A816J4C1"/>
<organism evidence="1">
    <name type="scientific">Brassica napus</name>
    <name type="common">Rape</name>
    <dbReference type="NCBI Taxonomy" id="3708"/>
    <lineage>
        <taxon>Eukaryota</taxon>
        <taxon>Viridiplantae</taxon>
        <taxon>Streptophyta</taxon>
        <taxon>Embryophyta</taxon>
        <taxon>Tracheophyta</taxon>
        <taxon>Spermatophyta</taxon>
        <taxon>Magnoliopsida</taxon>
        <taxon>eudicotyledons</taxon>
        <taxon>Gunneridae</taxon>
        <taxon>Pentapetalae</taxon>
        <taxon>rosids</taxon>
        <taxon>malvids</taxon>
        <taxon>Brassicales</taxon>
        <taxon>Brassicaceae</taxon>
        <taxon>Brassiceae</taxon>
        <taxon>Brassica</taxon>
    </lineage>
</organism>
<dbReference type="Proteomes" id="UP001295469">
    <property type="component" value="Chromosome C09"/>
</dbReference>
<accession>A0A816J4C1</accession>
<evidence type="ECO:0000313" key="1">
    <source>
        <dbReference type="EMBL" id="CAF1768968.1"/>
    </source>
</evidence>